<dbReference type="EMBL" id="JACGCI010000161">
    <property type="protein sequence ID" value="KAF6743020.1"/>
    <property type="molecule type" value="Genomic_DNA"/>
</dbReference>
<evidence type="ECO:0000313" key="4">
    <source>
        <dbReference type="Proteomes" id="UP000521943"/>
    </source>
</evidence>
<comment type="caution">
    <text evidence="3">The sequence shown here is derived from an EMBL/GenBank/DDBJ whole genome shotgun (WGS) entry which is preliminary data.</text>
</comment>
<dbReference type="OrthoDB" id="3057023at2759"/>
<organism evidence="3 4">
    <name type="scientific">Ephemerocybe angulata</name>
    <dbReference type="NCBI Taxonomy" id="980116"/>
    <lineage>
        <taxon>Eukaryota</taxon>
        <taxon>Fungi</taxon>
        <taxon>Dikarya</taxon>
        <taxon>Basidiomycota</taxon>
        <taxon>Agaricomycotina</taxon>
        <taxon>Agaricomycetes</taxon>
        <taxon>Agaricomycetidae</taxon>
        <taxon>Agaricales</taxon>
        <taxon>Agaricineae</taxon>
        <taxon>Psathyrellaceae</taxon>
        <taxon>Ephemerocybe</taxon>
    </lineage>
</organism>
<evidence type="ECO:0000313" key="1">
    <source>
        <dbReference type="EMBL" id="KAF6741155.1"/>
    </source>
</evidence>
<evidence type="ECO:0000313" key="2">
    <source>
        <dbReference type="EMBL" id="KAF6742122.1"/>
    </source>
</evidence>
<name>A0A8H6HAR4_9AGAR</name>
<accession>A0A8H6HAR4</accession>
<gene>
    <name evidence="3" type="ORF">DFP72DRAFT_1053525</name>
    <name evidence="1" type="ORF">DFP72DRAFT_1055747</name>
    <name evidence="2" type="ORF">DFP72DRAFT_861070</name>
</gene>
<dbReference type="EMBL" id="JACGCI010000283">
    <property type="protein sequence ID" value="KAF6741155.1"/>
    <property type="molecule type" value="Genomic_DNA"/>
</dbReference>
<proteinExistence type="predicted"/>
<keyword evidence="4" id="KW-1185">Reference proteome</keyword>
<evidence type="ECO:0000313" key="3">
    <source>
        <dbReference type="EMBL" id="KAF6743020.1"/>
    </source>
</evidence>
<dbReference type="Proteomes" id="UP000521943">
    <property type="component" value="Unassembled WGS sequence"/>
</dbReference>
<protein>
    <submittedName>
        <fullName evidence="3">Uncharacterized protein</fullName>
    </submittedName>
</protein>
<dbReference type="EMBL" id="JACGCI010000201">
    <property type="protein sequence ID" value="KAF6742122.1"/>
    <property type="molecule type" value="Genomic_DNA"/>
</dbReference>
<reference evidence="3 4" key="1">
    <citation type="submission" date="2020-07" db="EMBL/GenBank/DDBJ databases">
        <title>Comparative genomics of pyrophilous fungi reveals a link between fire events and developmental genes.</title>
        <authorList>
            <consortium name="DOE Joint Genome Institute"/>
            <person name="Steindorff A.S."/>
            <person name="Carver A."/>
            <person name="Calhoun S."/>
            <person name="Stillman K."/>
            <person name="Liu H."/>
            <person name="Lipzen A."/>
            <person name="Pangilinan J."/>
            <person name="Labutti K."/>
            <person name="Bruns T.D."/>
            <person name="Grigoriev I.V."/>
        </authorList>
    </citation>
    <scope>NUCLEOTIDE SEQUENCE [LARGE SCALE GENOMIC DNA]</scope>
    <source>
        <strain evidence="3 4">CBS 144469</strain>
    </source>
</reference>
<sequence length="102" mass="11107">MIRGIKRTAMLGFLKYDAAARGLTRSIPTPSTCATPPSTAAGNDLWEEVLNNAMMHRLGWGTEADLDRIVRRGMLSANGLFGFVEHFVHNSGVLWEVTSTGS</sequence>
<dbReference type="AlphaFoldDB" id="A0A8H6HAR4"/>